<reference evidence="1 2" key="1">
    <citation type="submission" date="2023-05" db="EMBL/GenBank/DDBJ databases">
        <title>Genomic insight into Chryseobacterium sp. wdc7 isolated forest soil (Gotjawal).</title>
        <authorList>
            <person name="Park S.-J."/>
        </authorList>
    </citation>
    <scope>NUCLEOTIDE SEQUENCE [LARGE SCALE GENOMIC DNA]</scope>
    <source>
        <strain evidence="2">wdc7</strain>
    </source>
</reference>
<sequence length="88" mass="10255">MNKILIPSFFLLNTYNSPLKTKKQSILGLKSEVTNHYITESFTGTNFKLKDLKSIAKYYTSKISQKGFSYKYELVQNIYIIKPEFSDN</sequence>
<keyword evidence="2" id="KW-1185">Reference proteome</keyword>
<gene>
    <name evidence="1" type="ORF">QGN23_04760</name>
</gene>
<accession>A0ABY8RFF8</accession>
<name>A0ABY8RFF8_9FLAO</name>
<protein>
    <submittedName>
        <fullName evidence="1">Uncharacterized protein</fullName>
    </submittedName>
</protein>
<evidence type="ECO:0000313" key="2">
    <source>
        <dbReference type="Proteomes" id="UP001241656"/>
    </source>
</evidence>
<evidence type="ECO:0000313" key="1">
    <source>
        <dbReference type="EMBL" id="WHF52591.1"/>
    </source>
</evidence>
<dbReference type="Proteomes" id="UP001241656">
    <property type="component" value="Chromosome"/>
</dbReference>
<organism evidence="1 2">
    <name type="scientific">Chryseobacterium gotjawalense</name>
    <dbReference type="NCBI Taxonomy" id="3042315"/>
    <lineage>
        <taxon>Bacteria</taxon>
        <taxon>Pseudomonadati</taxon>
        <taxon>Bacteroidota</taxon>
        <taxon>Flavobacteriia</taxon>
        <taxon>Flavobacteriales</taxon>
        <taxon>Weeksellaceae</taxon>
        <taxon>Chryseobacterium group</taxon>
        <taxon>Chryseobacterium</taxon>
    </lineage>
</organism>
<dbReference type="RefSeq" id="WP_282905868.1">
    <property type="nucleotide sequence ID" value="NZ_CP124855.1"/>
</dbReference>
<dbReference type="EMBL" id="CP124855">
    <property type="protein sequence ID" value="WHF52591.1"/>
    <property type="molecule type" value="Genomic_DNA"/>
</dbReference>
<proteinExistence type="predicted"/>